<dbReference type="Pfam" id="PF13537">
    <property type="entry name" value="GATase_7"/>
    <property type="match status" value="1"/>
</dbReference>
<dbReference type="SUPFAM" id="SSF56235">
    <property type="entry name" value="N-terminal nucleophile aminohydrolases (Ntn hydrolases)"/>
    <property type="match status" value="1"/>
</dbReference>
<dbReference type="InterPro" id="IPR029055">
    <property type="entry name" value="Ntn_hydrolases_N"/>
</dbReference>
<sequence>MTGIFVIFGSKKLEEDSVQRAINIITHEEYHQIDQFRNNEFTGVRIHLGIFNPHEQPLWNKERTVCIFFDGKLFGHKEKFEELKKTDEKIDGDNDAAYCLSSYLAHGTDFIKELDGSFICAIYDTIQKKLTIFNDRFGYRVHFFSWMNGCFILSPEAKAILQIPGFKRELNLDAVAEWFAFGKFLGNKTYFKGIYLLPPASLIEISDDVFSSHSYWELTYQPDYSKTEDEVIEDLIISLRKSVSDRIDTKHRYGITLSGGLDSRTVLAAVPELRKNTISTFTFGNGNCDEVTIARKVSSRARVKKHFFFPLDTQDILDHISKDVWLHEGRNYIGLSFVHATLDTIRKESDVIFDGFAMDLTLGGSYLSQEILSCENRELLQDMLSHKRVFSDEEMSKVLVDSFYNKIKKIPQNSFEAQFSQIPNLHPGNISDKFAMDNHVAWMHVGDVPLLNKFEVVHPTGGNSFFEILTSIPPEWRINHTLYRKFLMRLSPSFSDIRYQKTMVPVSFPQIIWNISEKWIVIKDSMKRKLFFLSKGISCFSNHRSYVNYNEWMYSDSRWEPCISSMVDLVKNNYSDILNADYLEHLYREHKAGKKDNSVKILYLITFIVFLDLFRDYYIIPSIGQQ</sequence>
<dbReference type="GeneID" id="97608598"/>
<dbReference type="GO" id="GO:0005524">
    <property type="term" value="F:ATP binding"/>
    <property type="evidence" value="ECO:0007669"/>
    <property type="project" value="UniProtKB-KW"/>
</dbReference>
<feature type="domain" description="Glutamine amidotransferase type-2" evidence="3">
    <location>
        <begin position="54"/>
        <end position="162"/>
    </location>
</feature>
<dbReference type="PANTHER" id="PTHR43284:SF1">
    <property type="entry name" value="ASPARAGINE SYNTHETASE"/>
    <property type="match status" value="1"/>
</dbReference>
<keyword evidence="1" id="KW-0067">ATP-binding</keyword>
<dbReference type="AlphaFoldDB" id="A0A2V2N4C5"/>
<organism evidence="4 5">
    <name type="scientific">Methanospirillum stamsii</name>
    <dbReference type="NCBI Taxonomy" id="1277351"/>
    <lineage>
        <taxon>Archaea</taxon>
        <taxon>Methanobacteriati</taxon>
        <taxon>Methanobacteriota</taxon>
        <taxon>Stenosarchaea group</taxon>
        <taxon>Methanomicrobia</taxon>
        <taxon>Methanomicrobiales</taxon>
        <taxon>Methanospirillaceae</taxon>
        <taxon>Methanospirillum</taxon>
    </lineage>
</organism>
<protein>
    <submittedName>
        <fullName evidence="4">Uncharacterized protein</fullName>
    </submittedName>
</protein>
<dbReference type="Pfam" id="PF00733">
    <property type="entry name" value="Asn_synthase"/>
    <property type="match status" value="1"/>
</dbReference>
<name>A0A2V2N4C5_9EURY</name>
<dbReference type="OrthoDB" id="8692at2157"/>
<evidence type="ECO:0000313" key="5">
    <source>
        <dbReference type="Proteomes" id="UP000245934"/>
    </source>
</evidence>
<evidence type="ECO:0000256" key="1">
    <source>
        <dbReference type="PIRSR" id="PIRSR001589-2"/>
    </source>
</evidence>
<reference evidence="4 5" key="1">
    <citation type="submission" date="2018-05" db="EMBL/GenBank/DDBJ databases">
        <title>Draft genome of Methanospirillum stamsii Pt1.</title>
        <authorList>
            <person name="Dueholm M.S."/>
            <person name="Nielsen P.H."/>
            <person name="Bakmann L.F."/>
            <person name="Otzen D.E."/>
        </authorList>
    </citation>
    <scope>NUCLEOTIDE SEQUENCE [LARGE SCALE GENOMIC DNA]</scope>
    <source>
        <strain evidence="4 5">Pt1</strain>
    </source>
</reference>
<accession>A0A2V2N4C5</accession>
<dbReference type="RefSeq" id="WP_109942226.1">
    <property type="nucleotide sequence ID" value="NZ_CP176366.1"/>
</dbReference>
<dbReference type="GO" id="GO:0004066">
    <property type="term" value="F:asparagine synthase (glutamine-hydrolyzing) activity"/>
    <property type="evidence" value="ECO:0007669"/>
    <property type="project" value="UniProtKB-EC"/>
</dbReference>
<dbReference type="InterPro" id="IPR051786">
    <property type="entry name" value="ASN_synthetase/amidase"/>
</dbReference>
<keyword evidence="1" id="KW-0547">Nucleotide-binding</keyword>
<dbReference type="InterPro" id="IPR001962">
    <property type="entry name" value="Asn_synthase"/>
</dbReference>
<proteinExistence type="predicted"/>
<gene>
    <name evidence="4" type="ORF">DLD82_16450</name>
</gene>
<feature type="binding site" evidence="1">
    <location>
        <position position="95"/>
    </location>
    <ligand>
        <name>L-glutamine</name>
        <dbReference type="ChEBI" id="CHEBI:58359"/>
    </ligand>
</feature>
<dbReference type="Proteomes" id="UP000245934">
    <property type="component" value="Unassembled WGS sequence"/>
</dbReference>
<feature type="domain" description="Asparagine synthetase" evidence="2">
    <location>
        <begin position="239"/>
        <end position="424"/>
    </location>
</feature>
<dbReference type="EMBL" id="QGMZ01000047">
    <property type="protein sequence ID" value="PWR70103.1"/>
    <property type="molecule type" value="Genomic_DNA"/>
</dbReference>
<comment type="caution">
    <text evidence="4">The sequence shown here is derived from an EMBL/GenBank/DDBJ whole genome shotgun (WGS) entry which is preliminary data.</text>
</comment>
<evidence type="ECO:0000259" key="2">
    <source>
        <dbReference type="Pfam" id="PF00733"/>
    </source>
</evidence>
<keyword evidence="5" id="KW-1185">Reference proteome</keyword>
<dbReference type="InterPro" id="IPR014729">
    <property type="entry name" value="Rossmann-like_a/b/a_fold"/>
</dbReference>
<dbReference type="SUPFAM" id="SSF52402">
    <property type="entry name" value="Adenine nucleotide alpha hydrolases-like"/>
    <property type="match status" value="1"/>
</dbReference>
<evidence type="ECO:0000259" key="3">
    <source>
        <dbReference type="Pfam" id="PF13537"/>
    </source>
</evidence>
<dbReference type="Gene3D" id="3.60.20.10">
    <property type="entry name" value="Glutamine Phosphoribosylpyrophosphate, subunit 1, domain 1"/>
    <property type="match status" value="1"/>
</dbReference>
<dbReference type="GO" id="GO:0006529">
    <property type="term" value="P:asparagine biosynthetic process"/>
    <property type="evidence" value="ECO:0007669"/>
    <property type="project" value="InterPro"/>
</dbReference>
<dbReference type="InterPro" id="IPR017932">
    <property type="entry name" value="GATase_2_dom"/>
</dbReference>
<evidence type="ECO:0000313" key="4">
    <source>
        <dbReference type="EMBL" id="PWR70103.1"/>
    </source>
</evidence>
<dbReference type="Gene3D" id="3.40.50.620">
    <property type="entry name" value="HUPs"/>
    <property type="match status" value="1"/>
</dbReference>
<dbReference type="PANTHER" id="PTHR43284">
    <property type="entry name" value="ASPARAGINE SYNTHETASE (GLUTAMINE-HYDROLYZING)"/>
    <property type="match status" value="1"/>
</dbReference>